<dbReference type="EMBL" id="GDHC01016706">
    <property type="protein sequence ID" value="JAQ01923.1"/>
    <property type="molecule type" value="Transcribed_RNA"/>
</dbReference>
<gene>
    <name evidence="2" type="ORF">g.20521</name>
</gene>
<protein>
    <submittedName>
        <fullName evidence="2">Uncharacterized protein</fullName>
    </submittedName>
</protein>
<evidence type="ECO:0000256" key="1">
    <source>
        <dbReference type="SAM" id="MobiDB-lite"/>
    </source>
</evidence>
<name>A0A146KZY8_LYGHE</name>
<dbReference type="AlphaFoldDB" id="A0A146KZY8"/>
<accession>A0A146KZY8</accession>
<evidence type="ECO:0000313" key="2">
    <source>
        <dbReference type="EMBL" id="JAQ01923.1"/>
    </source>
</evidence>
<reference evidence="2" key="1">
    <citation type="journal article" date="2016" name="Gigascience">
        <title>De novo construction of an expanded transcriptome assembly for the western tarnished plant bug, Lygus hesperus.</title>
        <authorList>
            <person name="Tassone E.E."/>
            <person name="Geib S.M."/>
            <person name="Hall B."/>
            <person name="Fabrick J.A."/>
            <person name="Brent C.S."/>
            <person name="Hull J.J."/>
        </authorList>
    </citation>
    <scope>NUCLEOTIDE SEQUENCE</scope>
</reference>
<sequence length="270" mass="30109">MLLRTLQDVLHTVHHLLQQVWQLRTLRHYFDLLCAHCVPLPQLLLQSSECVGVVRAELPWVQICAHGPPLDVVALVLQHTRLLPALPCDVLALYPLRAAFLALLPLLLRIHHQLHLPLRLLVLQLLFQLLTHCVLAPPLDFLRFRELTQTSVCSCCCGARVSSCALVHTTYSANHTSTLAYSSASYSSTPTACRLSSYCSTLRSTTCSPPRRCFQCTHQRSSSLHDSSCLFLSVARSTYLPKLSLPVSSHCSSTPAPRSMQPRLRKYAAS</sequence>
<organism evidence="2">
    <name type="scientific">Lygus hesperus</name>
    <name type="common">Western plant bug</name>
    <dbReference type="NCBI Taxonomy" id="30085"/>
    <lineage>
        <taxon>Eukaryota</taxon>
        <taxon>Metazoa</taxon>
        <taxon>Ecdysozoa</taxon>
        <taxon>Arthropoda</taxon>
        <taxon>Hexapoda</taxon>
        <taxon>Insecta</taxon>
        <taxon>Pterygota</taxon>
        <taxon>Neoptera</taxon>
        <taxon>Paraneoptera</taxon>
        <taxon>Hemiptera</taxon>
        <taxon>Heteroptera</taxon>
        <taxon>Panheteroptera</taxon>
        <taxon>Cimicomorpha</taxon>
        <taxon>Miridae</taxon>
        <taxon>Mirini</taxon>
        <taxon>Lygus</taxon>
    </lineage>
</organism>
<feature type="region of interest" description="Disordered" evidence="1">
    <location>
        <begin position="251"/>
        <end position="270"/>
    </location>
</feature>
<proteinExistence type="predicted"/>